<dbReference type="Gene3D" id="3.40.50.10860">
    <property type="entry name" value="Leucine Dehydrogenase, chain A, domain 1"/>
    <property type="match status" value="1"/>
</dbReference>
<protein>
    <submittedName>
        <fullName evidence="5">Shikimate 5-dehydrogenase</fullName>
    </submittedName>
</protein>
<dbReference type="Gene3D" id="3.40.50.720">
    <property type="entry name" value="NAD(P)-binding Rossmann-like Domain"/>
    <property type="match status" value="1"/>
</dbReference>
<dbReference type="GO" id="GO:0019632">
    <property type="term" value="P:shikimate metabolic process"/>
    <property type="evidence" value="ECO:0007669"/>
    <property type="project" value="TreeGrafter"/>
</dbReference>
<dbReference type="SUPFAM" id="SSF53223">
    <property type="entry name" value="Aminoacid dehydrogenase-like, N-terminal domain"/>
    <property type="match status" value="1"/>
</dbReference>
<evidence type="ECO:0000256" key="2">
    <source>
        <dbReference type="ARBA" id="ARBA00023002"/>
    </source>
</evidence>
<dbReference type="InterPro" id="IPR022893">
    <property type="entry name" value="Shikimate_DH_fam"/>
</dbReference>
<keyword evidence="3" id="KW-0028">Amino-acid biosynthesis</keyword>
<dbReference type="CDD" id="cd01065">
    <property type="entry name" value="NAD_bind_Shikimate_DH"/>
    <property type="match status" value="1"/>
</dbReference>
<comment type="caution">
    <text evidence="5">The sequence shown here is derived from an EMBL/GenBank/DDBJ whole genome shotgun (WGS) entry which is preliminary data.</text>
</comment>
<dbReference type="EMBL" id="BMJW01000002">
    <property type="protein sequence ID" value="GGH01127.1"/>
    <property type="molecule type" value="Genomic_DNA"/>
</dbReference>
<evidence type="ECO:0000256" key="3">
    <source>
        <dbReference type="ARBA" id="ARBA00023141"/>
    </source>
</evidence>
<reference evidence="5" key="1">
    <citation type="journal article" date="2014" name="Int. J. Syst. Evol. Microbiol.">
        <title>Complete genome sequence of Corynebacterium casei LMG S-19264T (=DSM 44701T), isolated from a smear-ripened cheese.</title>
        <authorList>
            <consortium name="US DOE Joint Genome Institute (JGI-PGF)"/>
            <person name="Walter F."/>
            <person name="Albersmeier A."/>
            <person name="Kalinowski J."/>
            <person name="Ruckert C."/>
        </authorList>
    </citation>
    <scope>NUCLEOTIDE SEQUENCE</scope>
    <source>
        <strain evidence="5">CGMCC 1.15763</strain>
    </source>
</reference>
<dbReference type="GO" id="GO:0004764">
    <property type="term" value="F:shikimate 3-dehydrogenase (NADP+) activity"/>
    <property type="evidence" value="ECO:0007669"/>
    <property type="project" value="InterPro"/>
</dbReference>
<dbReference type="PANTHER" id="PTHR21089">
    <property type="entry name" value="SHIKIMATE DEHYDROGENASE"/>
    <property type="match status" value="1"/>
</dbReference>
<keyword evidence="3" id="KW-0057">Aromatic amino acid biosynthesis</keyword>
<dbReference type="GO" id="GO:0009423">
    <property type="term" value="P:chorismate biosynthetic process"/>
    <property type="evidence" value="ECO:0007669"/>
    <property type="project" value="TreeGrafter"/>
</dbReference>
<dbReference type="SUPFAM" id="SSF51735">
    <property type="entry name" value="NAD(P)-binding Rossmann-fold domains"/>
    <property type="match status" value="1"/>
</dbReference>
<dbReference type="GO" id="GO:0050661">
    <property type="term" value="F:NADP binding"/>
    <property type="evidence" value="ECO:0007669"/>
    <property type="project" value="TreeGrafter"/>
</dbReference>
<feature type="domain" description="Shikimate dehydrogenase substrate binding N-terminal" evidence="4">
    <location>
        <begin position="15"/>
        <end position="98"/>
    </location>
</feature>
<evidence type="ECO:0000256" key="1">
    <source>
        <dbReference type="ARBA" id="ARBA00004871"/>
    </source>
</evidence>
<accession>A0A917I0B4</accession>
<dbReference type="InterPro" id="IPR013708">
    <property type="entry name" value="Shikimate_DH-bd_N"/>
</dbReference>
<dbReference type="AlphaFoldDB" id="A0A917I0B4"/>
<dbReference type="InterPro" id="IPR036291">
    <property type="entry name" value="NAD(P)-bd_dom_sf"/>
</dbReference>
<comment type="pathway">
    <text evidence="1">Metabolic intermediate biosynthesis; chorismate biosynthesis; chorismate from D-erythrose 4-phosphate and phosphoenolpyruvate: step 4/7.</text>
</comment>
<evidence type="ECO:0000259" key="4">
    <source>
        <dbReference type="Pfam" id="PF08501"/>
    </source>
</evidence>
<dbReference type="Proteomes" id="UP000633278">
    <property type="component" value="Unassembled WGS sequence"/>
</dbReference>
<gene>
    <name evidence="5" type="primary">aroE</name>
    <name evidence="5" type="ORF">GCM10011416_19750</name>
</gene>
<organism evidence="5 6">
    <name type="scientific">Polaribacter pacificus</name>
    <dbReference type="NCBI Taxonomy" id="1775173"/>
    <lineage>
        <taxon>Bacteria</taxon>
        <taxon>Pseudomonadati</taxon>
        <taxon>Bacteroidota</taxon>
        <taxon>Flavobacteriia</taxon>
        <taxon>Flavobacteriales</taxon>
        <taxon>Flavobacteriaceae</taxon>
    </lineage>
</organism>
<dbReference type="InterPro" id="IPR046346">
    <property type="entry name" value="Aminoacid_DH-like_N_sf"/>
</dbReference>
<evidence type="ECO:0000313" key="6">
    <source>
        <dbReference type="Proteomes" id="UP000633278"/>
    </source>
</evidence>
<dbReference type="Pfam" id="PF08501">
    <property type="entry name" value="Shikimate_dh_N"/>
    <property type="match status" value="1"/>
</dbReference>
<proteinExistence type="predicted"/>
<evidence type="ECO:0000313" key="5">
    <source>
        <dbReference type="EMBL" id="GGH01127.1"/>
    </source>
</evidence>
<keyword evidence="6" id="KW-1185">Reference proteome</keyword>
<reference evidence="5" key="2">
    <citation type="submission" date="2020-09" db="EMBL/GenBank/DDBJ databases">
        <authorList>
            <person name="Sun Q."/>
            <person name="Zhou Y."/>
        </authorList>
    </citation>
    <scope>NUCLEOTIDE SEQUENCE</scope>
    <source>
        <strain evidence="5">CGMCC 1.15763</strain>
    </source>
</reference>
<dbReference type="PANTHER" id="PTHR21089:SF1">
    <property type="entry name" value="BIFUNCTIONAL 3-DEHYDROQUINATE DEHYDRATASE_SHIKIMATE DEHYDROGENASE, CHLOROPLASTIC"/>
    <property type="match status" value="1"/>
</dbReference>
<dbReference type="RefSeq" id="WP_188599159.1">
    <property type="nucleotide sequence ID" value="NZ_BMJW01000002.1"/>
</dbReference>
<dbReference type="GO" id="GO:0005829">
    <property type="term" value="C:cytosol"/>
    <property type="evidence" value="ECO:0007669"/>
    <property type="project" value="TreeGrafter"/>
</dbReference>
<name>A0A917I0B4_9FLAO</name>
<sequence>MTKKEKANALKVFGLLGKDISYSFSSGYFKEKFIDLDLNDCEYHNFDIESLDEFNSLLQVNKQKLKGLNVTIPYKEQVLQYLDAIDPTAKKIGAVNTIKFTKKGLLKGYNTDAYGFKKSLKPLLKKSHKQALILGTGGASKSIAFVFQKLKIPFLFVSRNPKETNEISYDSIDEQVLKAHQIIVNCTPLGTFPETKKKPNLPYAFLCPEHLLYDLIYNPSESAFLKKGKEAGAQIKNGLEMLQLQAEKSWEIWNR</sequence>
<dbReference type="GO" id="GO:0009073">
    <property type="term" value="P:aromatic amino acid family biosynthetic process"/>
    <property type="evidence" value="ECO:0007669"/>
    <property type="project" value="UniProtKB-KW"/>
</dbReference>
<keyword evidence="2" id="KW-0560">Oxidoreductase</keyword>